<sequence>MNSIEPGGHITTTEYDRSGNTVRELTPGNRDLALATSGPSLGLLTLLGLDAVGTADRAAQLSTSHIYSADGQNELAVFGPRHEVTLATPLQADAGGTDLPAGSEIPARLHTVTAYDQGRPTDGSATASGLPTTVTTGASVSGYSHDADTHTTTTAYDWAKALPTSTTEDPGGLNVTKTTAYDAQSRPVTTAQPKSNGTDAGTTVTTYYSATGTGACHARPEWAGLVCSTAPAGAITGGGSNPTQSPTKTTEPRTARPSPTRRMLSDGRSVTATAPATPPRPPTTPSTGPSP</sequence>
<protein>
    <submittedName>
        <fullName evidence="2">YD repeat-containing protein</fullName>
    </submittedName>
</protein>
<organism evidence="2 3">
    <name type="scientific">Actinacidiphila paucisporea</name>
    <dbReference type="NCBI Taxonomy" id="310782"/>
    <lineage>
        <taxon>Bacteria</taxon>
        <taxon>Bacillati</taxon>
        <taxon>Actinomycetota</taxon>
        <taxon>Actinomycetes</taxon>
        <taxon>Kitasatosporales</taxon>
        <taxon>Streptomycetaceae</taxon>
        <taxon>Actinacidiphila</taxon>
    </lineage>
</organism>
<reference evidence="2 3" key="1">
    <citation type="submission" date="2016-11" db="EMBL/GenBank/DDBJ databases">
        <authorList>
            <person name="Jaros S."/>
            <person name="Januszkiewicz K."/>
            <person name="Wedrychowicz H."/>
        </authorList>
    </citation>
    <scope>NUCLEOTIDE SEQUENCE [LARGE SCALE GENOMIC DNA]</scope>
    <source>
        <strain evidence="2 3">CGMCC 4.2025</strain>
    </source>
</reference>
<accession>A0A1M7MKD0</accession>
<dbReference type="STRING" id="310782.SAMN05216499_11677"/>
<dbReference type="Proteomes" id="UP000184111">
    <property type="component" value="Unassembled WGS sequence"/>
</dbReference>
<dbReference type="OrthoDB" id="5994822at2"/>
<feature type="compositionally biased region" description="Polar residues" evidence="1">
    <location>
        <begin position="175"/>
        <end position="199"/>
    </location>
</feature>
<evidence type="ECO:0000256" key="1">
    <source>
        <dbReference type="SAM" id="MobiDB-lite"/>
    </source>
</evidence>
<name>A0A1M7MKD0_9ACTN</name>
<feature type="region of interest" description="Disordered" evidence="1">
    <location>
        <begin position="235"/>
        <end position="291"/>
    </location>
</feature>
<feature type="compositionally biased region" description="Pro residues" evidence="1">
    <location>
        <begin position="276"/>
        <end position="291"/>
    </location>
</feature>
<proteinExistence type="predicted"/>
<evidence type="ECO:0000313" key="3">
    <source>
        <dbReference type="Proteomes" id="UP000184111"/>
    </source>
</evidence>
<keyword evidence="3" id="KW-1185">Reference proteome</keyword>
<evidence type="ECO:0000313" key="2">
    <source>
        <dbReference type="EMBL" id="SHM91376.1"/>
    </source>
</evidence>
<feature type="region of interest" description="Disordered" evidence="1">
    <location>
        <begin position="167"/>
        <end position="201"/>
    </location>
</feature>
<gene>
    <name evidence="2" type="ORF">SAMN05216499_11677</name>
</gene>
<dbReference type="AlphaFoldDB" id="A0A1M7MKD0"/>
<dbReference type="RefSeq" id="WP_159450282.1">
    <property type="nucleotide sequence ID" value="NZ_FRBI01000016.1"/>
</dbReference>
<dbReference type="EMBL" id="FRBI01000016">
    <property type="protein sequence ID" value="SHM91376.1"/>
    <property type="molecule type" value="Genomic_DNA"/>
</dbReference>